<evidence type="ECO:0000313" key="2">
    <source>
        <dbReference type="EMBL" id="MCW1925042.1"/>
    </source>
</evidence>
<evidence type="ECO:0000256" key="1">
    <source>
        <dbReference type="SAM" id="Phobius"/>
    </source>
</evidence>
<keyword evidence="3" id="KW-1185">Reference proteome</keyword>
<sequence>MNPDPKTPKQGAKSLMAHRGFVVVAFVVAGVIFAVLSAVLEHQKSETRRQELSDLRAYRVRQLSEIGKELEGLEAIKRQELLLYARKRAADASADATARENSSLEAQREIVAALETSARDFALFAGKRSNASFDRVLAAHETAADLHCKILSGQQEALGILALQQPGHEAVAAQQEARDAQMEVGAALKELAEARGMARGSRLRTRDEQQYDHHTYHVARAERRLAEIPRNLTTMAVRERQLAEMERDVAKELEVSVGDALAKLELQATTVREALADVGKRKAEAEKLLGESKVALVKHQPKVAELKEVLDREPIPPTPQDEKAASLQQDVIALQRRAIDLQASALAALGDLPATVDEEGLMQALAALEEPVSASQDVARPPDAVALEQEIRVAFRKIHAMEQMMIGRLQFADAVSSTNPVPLKRLTQSPDEKVGCDEMSSMVVSAQAMLEQARRMVSVREQPEHRREMVKRLEKYATADCDDPARDLTGLWNGADDARCGLLPGGPGGPPCLDAQTVSLPAFSMLHREVSPPPAWLFADHWHVLGPFDNSGRANLDTSFVAESVVDLQATYPGKNGVAIGWEPVQSEIPNVMPPFRAYNNARRIEGLDEKTAHLHNLQFAVYYAYTELRFEEACDRWLAIGSDDSSKVWINDQPVWISGKNTKAWTPTEGYRKVHFNAGVNRVLYRIENGSDRTEFSLLIGMQP</sequence>
<keyword evidence="1" id="KW-1133">Transmembrane helix</keyword>
<evidence type="ECO:0000313" key="3">
    <source>
        <dbReference type="Proteomes" id="UP001320876"/>
    </source>
</evidence>
<protein>
    <recommendedName>
        <fullName evidence="4">PA14 domain-containing protein</fullName>
    </recommendedName>
</protein>
<comment type="caution">
    <text evidence="2">The sequence shown here is derived from an EMBL/GenBank/DDBJ whole genome shotgun (WGS) entry which is preliminary data.</text>
</comment>
<accession>A0ABT3GNF5</accession>
<keyword evidence="1" id="KW-0472">Membrane</keyword>
<dbReference type="EMBL" id="JAPDDT010000011">
    <property type="protein sequence ID" value="MCW1925042.1"/>
    <property type="molecule type" value="Genomic_DNA"/>
</dbReference>
<keyword evidence="1" id="KW-0812">Transmembrane</keyword>
<dbReference type="Proteomes" id="UP001320876">
    <property type="component" value="Unassembled WGS sequence"/>
</dbReference>
<organism evidence="2 3">
    <name type="scientific">Luteolibacter arcticus</name>
    <dbReference type="NCBI Taxonomy" id="1581411"/>
    <lineage>
        <taxon>Bacteria</taxon>
        <taxon>Pseudomonadati</taxon>
        <taxon>Verrucomicrobiota</taxon>
        <taxon>Verrucomicrobiia</taxon>
        <taxon>Verrucomicrobiales</taxon>
        <taxon>Verrucomicrobiaceae</taxon>
        <taxon>Luteolibacter</taxon>
    </lineage>
</organism>
<evidence type="ECO:0008006" key="4">
    <source>
        <dbReference type="Google" id="ProtNLM"/>
    </source>
</evidence>
<gene>
    <name evidence="2" type="ORF">OKA05_20950</name>
</gene>
<name>A0ABT3GNF5_9BACT</name>
<feature type="transmembrane region" description="Helical" evidence="1">
    <location>
        <begin position="21"/>
        <end position="40"/>
    </location>
</feature>
<reference evidence="2 3" key="1">
    <citation type="submission" date="2022-10" db="EMBL/GenBank/DDBJ databases">
        <title>Luteolibacter arcticus strain CCTCC AB 2014275, whole genome shotgun sequencing project.</title>
        <authorList>
            <person name="Zhao G."/>
            <person name="Shen L."/>
        </authorList>
    </citation>
    <scope>NUCLEOTIDE SEQUENCE [LARGE SCALE GENOMIC DNA]</scope>
    <source>
        <strain evidence="2 3">CCTCC AB 2014275</strain>
    </source>
</reference>
<dbReference type="RefSeq" id="WP_264489150.1">
    <property type="nucleotide sequence ID" value="NZ_JAPDDT010000011.1"/>
</dbReference>
<proteinExistence type="predicted"/>